<feature type="domain" description="ATPase BadF/BadG/BcrA/BcrD type" evidence="1">
    <location>
        <begin position="10"/>
        <end position="254"/>
    </location>
</feature>
<dbReference type="RefSeq" id="WP_145344163.1">
    <property type="nucleotide sequence ID" value="NZ_SMLY01000083.1"/>
</dbReference>
<dbReference type="OrthoDB" id="63487at2"/>
<dbReference type="SUPFAM" id="SSF53067">
    <property type="entry name" value="Actin-like ATPase domain"/>
    <property type="match status" value="2"/>
</dbReference>
<dbReference type="Pfam" id="PF01869">
    <property type="entry name" value="BcrAD_BadFG"/>
    <property type="match status" value="1"/>
</dbReference>
<keyword evidence="2" id="KW-0808">Transferase</keyword>
<sequence length="295" mass="31032">MSKPASHILIGIDGGGTRCRFAIKTNREHHEIVLAGANTHTDRATALTTLKEGLSALREKAQLSQQDINEARCYAGLAGIVNRQQAKELEQALPIKALLIEDDRRGAVVGALGTDHGAVAGIGTGSFVARQSQSGLKILGGYGADLGDEASGCWLGKMLLGRTLHWLDGLAPYSDLIDAAWQRFDADLETLLTFAKQAKPSQFAELAPLVVEAASANDLNGRVLMSEGADYILRCLDALSWTPGEPLCLLGGLAPHYQPHLPANVTASLTPAKGTALDGALLLAERVAENAGALS</sequence>
<evidence type="ECO:0000313" key="2">
    <source>
        <dbReference type="EMBL" id="TWI86024.1"/>
    </source>
</evidence>
<dbReference type="InterPro" id="IPR043129">
    <property type="entry name" value="ATPase_NBD"/>
</dbReference>
<dbReference type="InterPro" id="IPR002731">
    <property type="entry name" value="ATPase_BadF"/>
</dbReference>
<accession>A0A562SYK3</accession>
<keyword evidence="2" id="KW-0418">Kinase</keyword>
<protein>
    <submittedName>
        <fullName evidence="2">Glucosamine kinase</fullName>
    </submittedName>
</protein>
<dbReference type="PANTHER" id="PTHR43190:SF3">
    <property type="entry name" value="N-ACETYL-D-GLUCOSAMINE KINASE"/>
    <property type="match status" value="1"/>
</dbReference>
<comment type="caution">
    <text evidence="2">The sequence shown here is derived from an EMBL/GenBank/DDBJ whole genome shotgun (WGS) entry which is preliminary data.</text>
</comment>
<dbReference type="Proteomes" id="UP000320593">
    <property type="component" value="Unassembled WGS sequence"/>
</dbReference>
<name>A0A562SYK3_9HYPH</name>
<gene>
    <name evidence="2" type="ORF">JM93_02731</name>
</gene>
<dbReference type="GO" id="GO:0016301">
    <property type="term" value="F:kinase activity"/>
    <property type="evidence" value="ECO:0007669"/>
    <property type="project" value="UniProtKB-KW"/>
</dbReference>
<dbReference type="PANTHER" id="PTHR43190">
    <property type="entry name" value="N-ACETYL-D-GLUCOSAMINE KINASE"/>
    <property type="match status" value="1"/>
</dbReference>
<dbReference type="EMBL" id="VLLF01000006">
    <property type="protein sequence ID" value="TWI86024.1"/>
    <property type="molecule type" value="Genomic_DNA"/>
</dbReference>
<evidence type="ECO:0000313" key="3">
    <source>
        <dbReference type="Proteomes" id="UP000320593"/>
    </source>
</evidence>
<dbReference type="CDD" id="cd24082">
    <property type="entry name" value="ASKHA_NBD_GspK-like"/>
    <property type="match status" value="1"/>
</dbReference>
<dbReference type="InterPro" id="IPR052519">
    <property type="entry name" value="Euk-type_GlcNAc_Kinase"/>
</dbReference>
<dbReference type="AlphaFoldDB" id="A0A562SYK3"/>
<keyword evidence="3" id="KW-1185">Reference proteome</keyword>
<organism evidence="2 3">
    <name type="scientific">Roseibium hamelinense</name>
    <dbReference type="NCBI Taxonomy" id="150831"/>
    <lineage>
        <taxon>Bacteria</taxon>
        <taxon>Pseudomonadati</taxon>
        <taxon>Pseudomonadota</taxon>
        <taxon>Alphaproteobacteria</taxon>
        <taxon>Hyphomicrobiales</taxon>
        <taxon>Stappiaceae</taxon>
        <taxon>Roseibium</taxon>
    </lineage>
</organism>
<proteinExistence type="predicted"/>
<dbReference type="Gene3D" id="3.30.420.40">
    <property type="match status" value="2"/>
</dbReference>
<evidence type="ECO:0000259" key="1">
    <source>
        <dbReference type="Pfam" id="PF01869"/>
    </source>
</evidence>
<reference evidence="2 3" key="1">
    <citation type="submission" date="2019-07" db="EMBL/GenBank/DDBJ databases">
        <title>Genomic Encyclopedia of Archaeal and Bacterial Type Strains, Phase II (KMG-II): from individual species to whole genera.</title>
        <authorList>
            <person name="Goeker M."/>
        </authorList>
    </citation>
    <scope>NUCLEOTIDE SEQUENCE [LARGE SCALE GENOMIC DNA]</scope>
    <source>
        <strain evidence="2 3">ATCC BAA-252</strain>
    </source>
</reference>